<keyword evidence="3" id="KW-1185">Reference proteome</keyword>
<gene>
    <name evidence="2" type="ORF">DV711_06960</name>
</gene>
<keyword evidence="1" id="KW-1133">Transmembrane helix</keyword>
<feature type="transmembrane region" description="Helical" evidence="1">
    <location>
        <begin position="110"/>
        <end position="130"/>
    </location>
</feature>
<feature type="transmembrane region" description="Helical" evidence="1">
    <location>
        <begin position="212"/>
        <end position="229"/>
    </location>
</feature>
<keyword evidence="1" id="KW-0812">Transmembrane</keyword>
<dbReference type="Pfam" id="PF04018">
    <property type="entry name" value="VCA0040-like"/>
    <property type="match status" value="1"/>
</dbReference>
<proteinExistence type="predicted"/>
<reference evidence="2 3" key="1">
    <citation type="submission" date="2018-07" db="EMBL/GenBank/DDBJ databases">
        <title>Motiliproteus coralliicola sp. nov., a bacterium isolated from Coral.</title>
        <authorList>
            <person name="Wang G."/>
        </authorList>
    </citation>
    <scope>NUCLEOTIDE SEQUENCE [LARGE SCALE GENOMIC DNA]</scope>
    <source>
        <strain evidence="2 3">C34</strain>
    </source>
</reference>
<feature type="transmembrane region" description="Helical" evidence="1">
    <location>
        <begin position="56"/>
        <end position="79"/>
    </location>
</feature>
<organism evidence="2 3">
    <name type="scientific">Motiliproteus coralliicola</name>
    <dbReference type="NCBI Taxonomy" id="2283196"/>
    <lineage>
        <taxon>Bacteria</taxon>
        <taxon>Pseudomonadati</taxon>
        <taxon>Pseudomonadota</taxon>
        <taxon>Gammaproteobacteria</taxon>
        <taxon>Oceanospirillales</taxon>
        <taxon>Oceanospirillaceae</taxon>
        <taxon>Motiliproteus</taxon>
    </lineage>
</organism>
<dbReference type="InterPro" id="IPR007163">
    <property type="entry name" value="VCA0040-like"/>
</dbReference>
<dbReference type="EMBL" id="QQOH01000002">
    <property type="protein sequence ID" value="RDE23018.1"/>
    <property type="molecule type" value="Genomic_DNA"/>
</dbReference>
<accession>A0A369WLR8</accession>
<dbReference type="Proteomes" id="UP000253769">
    <property type="component" value="Unassembled WGS sequence"/>
</dbReference>
<evidence type="ECO:0000256" key="1">
    <source>
        <dbReference type="SAM" id="Phobius"/>
    </source>
</evidence>
<name>A0A369WLR8_9GAMM</name>
<dbReference type="PANTHER" id="PTHR37308">
    <property type="entry name" value="INTEGRAL MEMBRANE PROTEIN"/>
    <property type="match status" value="1"/>
</dbReference>
<feature type="transmembrane region" description="Helical" evidence="1">
    <location>
        <begin position="85"/>
        <end position="103"/>
    </location>
</feature>
<feature type="transmembrane region" description="Helical" evidence="1">
    <location>
        <begin position="185"/>
        <end position="205"/>
    </location>
</feature>
<feature type="transmembrane region" description="Helical" evidence="1">
    <location>
        <begin position="136"/>
        <end position="154"/>
    </location>
</feature>
<sequence>MGIADAIPGVSGGTIAFISGIYEELVGSIRRITPAALLLLFQQGPKAFWQHINGTFLVVLLSGVLISLASAARLAIYLLEQYPTLLWAFFFGLIVSSALWMAGKVNLWNLRLMLCLWFGSLFSYLVTVVSPVEIQISNWVVFLAGSVAICAMILPGISGSFILLLLGLYAPIMGAIKALDLQILLLFLAGCATGLLSFSHLLGWMFKHHHDLTLALLIGIMLGSLNKIWPWKYTTDYRINSHGDLVPLMQDNVLPSDYLALTGQEPYLWAALALMLLGGGAVYMLERYGSRSN</sequence>
<comment type="caution">
    <text evidence="2">The sequence shown here is derived from an EMBL/GenBank/DDBJ whole genome shotgun (WGS) entry which is preliminary data.</text>
</comment>
<evidence type="ECO:0000313" key="3">
    <source>
        <dbReference type="Proteomes" id="UP000253769"/>
    </source>
</evidence>
<evidence type="ECO:0000313" key="2">
    <source>
        <dbReference type="EMBL" id="RDE23018.1"/>
    </source>
</evidence>
<dbReference type="OrthoDB" id="9793746at2"/>
<keyword evidence="1" id="KW-0472">Membrane</keyword>
<feature type="transmembrane region" description="Helical" evidence="1">
    <location>
        <begin position="267"/>
        <end position="285"/>
    </location>
</feature>
<protein>
    <submittedName>
        <fullName evidence="2">DUF368 domain-containing protein</fullName>
    </submittedName>
</protein>
<dbReference type="PANTHER" id="PTHR37308:SF1">
    <property type="entry name" value="POLYPRENYL-PHOSPHATE TRANSPORTER"/>
    <property type="match status" value="1"/>
</dbReference>
<dbReference type="AlphaFoldDB" id="A0A369WLR8"/>